<evidence type="ECO:0000313" key="2">
    <source>
        <dbReference type="Proteomes" id="UP000239757"/>
    </source>
</evidence>
<organism evidence="1 2">
    <name type="scientific">Gossypium barbadense</name>
    <name type="common">Sea Island cotton</name>
    <name type="synonym">Hibiscus barbadensis</name>
    <dbReference type="NCBI Taxonomy" id="3634"/>
    <lineage>
        <taxon>Eukaryota</taxon>
        <taxon>Viridiplantae</taxon>
        <taxon>Streptophyta</taxon>
        <taxon>Embryophyta</taxon>
        <taxon>Tracheophyta</taxon>
        <taxon>Spermatophyta</taxon>
        <taxon>Magnoliopsida</taxon>
        <taxon>eudicotyledons</taxon>
        <taxon>Gunneridae</taxon>
        <taxon>Pentapetalae</taxon>
        <taxon>rosids</taxon>
        <taxon>malvids</taxon>
        <taxon>Malvales</taxon>
        <taxon>Malvaceae</taxon>
        <taxon>Malvoideae</taxon>
        <taxon>Gossypium</taxon>
    </lineage>
</organism>
<sequence length="98" mass="10832">MVALWKNPKMLPSSELGQAYSVQAVSRLGSFNSVAYFTIGKAFKVFSSTPDLAEGITPESAATELEPLIPHSETQNNPRQETMVQVRRKRRMGAFACK</sequence>
<name>A0A2P5WF68_GOSBA</name>
<protein>
    <submittedName>
        <fullName evidence="1">Uncharacterized protein</fullName>
    </submittedName>
</protein>
<dbReference type="Proteomes" id="UP000239757">
    <property type="component" value="Unassembled WGS sequence"/>
</dbReference>
<proteinExistence type="predicted"/>
<gene>
    <name evidence="1" type="ORF">GOBAR_AA30955</name>
</gene>
<reference evidence="1 2" key="1">
    <citation type="submission" date="2015-01" db="EMBL/GenBank/DDBJ databases">
        <title>Genome of allotetraploid Gossypium barbadense reveals genomic plasticity and fiber elongation in cotton evolution.</title>
        <authorList>
            <person name="Chen X."/>
            <person name="Liu X."/>
            <person name="Zhao B."/>
            <person name="Zheng H."/>
            <person name="Hu Y."/>
            <person name="Lu G."/>
            <person name="Yang C."/>
            <person name="Chen J."/>
            <person name="Shan C."/>
            <person name="Zhang L."/>
            <person name="Zhou Y."/>
            <person name="Wang L."/>
            <person name="Guo W."/>
            <person name="Bai Y."/>
            <person name="Ruan J."/>
            <person name="Shangguan X."/>
            <person name="Mao Y."/>
            <person name="Jiang J."/>
            <person name="Zhu Y."/>
            <person name="Lei J."/>
            <person name="Kang H."/>
            <person name="Chen S."/>
            <person name="He X."/>
            <person name="Wang R."/>
            <person name="Wang Y."/>
            <person name="Chen J."/>
            <person name="Wang L."/>
            <person name="Yu S."/>
            <person name="Wang B."/>
            <person name="Wei J."/>
            <person name="Song S."/>
            <person name="Lu X."/>
            <person name="Gao Z."/>
            <person name="Gu W."/>
            <person name="Deng X."/>
            <person name="Ma D."/>
            <person name="Wang S."/>
            <person name="Liang W."/>
            <person name="Fang L."/>
            <person name="Cai C."/>
            <person name="Zhu X."/>
            <person name="Zhou B."/>
            <person name="Zhang Y."/>
            <person name="Chen Z."/>
            <person name="Xu S."/>
            <person name="Zhu R."/>
            <person name="Wang S."/>
            <person name="Zhang T."/>
            <person name="Zhao G."/>
        </authorList>
    </citation>
    <scope>NUCLEOTIDE SEQUENCE [LARGE SCALE GENOMIC DNA]</scope>
    <source>
        <strain evidence="2">cv. Xinhai21</strain>
        <tissue evidence="1">Leaf</tissue>
    </source>
</reference>
<dbReference type="AlphaFoldDB" id="A0A2P5WF68"/>
<evidence type="ECO:0000313" key="1">
    <source>
        <dbReference type="EMBL" id="PPR89727.1"/>
    </source>
</evidence>
<accession>A0A2P5WF68</accession>
<dbReference type="EMBL" id="KZ667852">
    <property type="protein sequence ID" value="PPR89727.1"/>
    <property type="molecule type" value="Genomic_DNA"/>
</dbReference>